<sequence>MGVHRSNSETMATGKVVDEVFADWTYTPPPPPASTRTSDGDRWQYLTDDVLMQIFKHLCARDLLRCGATCRHWLRVAYDELLWKDLLYRNWKIDRGVAMAPGKTSWLSEYRRLRYHAPAVESEVLRAHTDQVLHVTFSRDGRRFATCSKDGFVKLWDATPPPARVRHSRDMKAYCWKYTQFSQFNDADTKLLVSGVHFGSHSTSGEIAVFSVADGDDFELQCRVINRPYDIFGAWFNDEYLLSGNLHWLGHVASCSALWLNRASQAPESEWECVVKRLYKFFNVNASSIRTIMVATPPEMDESVTAEREEEEEGMSVAEAAARTAVVEGGPRRRPLAEDAAASEAEVREDQMSDTIEYDSDYRLAESAGVAAATGDAEGVAAATGNVEDADMPPALDARDKILIFTTGSETYTPHQVGFKLLRGVRMGKTHACSVSERGVRLLPNDGDEHGRHDDRVFDDVDRLVDLHGHIIGMALSPDHRFLYVNVRRWPEGYVVENPLDPPPIAQEIDISVIDLRTLRRVGTTHRAHKAYTPNNECFFIFLDVCGEFVASGAENRCGYAWDRHYGVCVGRFPHTDVVNCVAFSPADSEVLLTASDDALVKVWRSRNRQREVQEEAAARGEGEEARGEEGESLVVREGEDTH</sequence>
<dbReference type="SUPFAM" id="SSF50978">
    <property type="entry name" value="WD40 repeat-like"/>
    <property type="match status" value="1"/>
</dbReference>
<dbReference type="RefSeq" id="XP_014675719.1">
    <property type="nucleotide sequence ID" value="XM_014820233.1"/>
</dbReference>
<dbReference type="Pfam" id="PF00400">
    <property type="entry name" value="WD40"/>
    <property type="match status" value="2"/>
</dbReference>
<dbReference type="Proteomes" id="UP000695022">
    <property type="component" value="Unplaced"/>
</dbReference>
<evidence type="ECO:0000259" key="3">
    <source>
        <dbReference type="PROSITE" id="PS50181"/>
    </source>
</evidence>
<dbReference type="Gene3D" id="2.130.10.10">
    <property type="entry name" value="YVTN repeat-like/Quinoprotein amine dehydrogenase"/>
    <property type="match status" value="2"/>
</dbReference>
<feature type="region of interest" description="Disordered" evidence="2">
    <location>
        <begin position="327"/>
        <end position="354"/>
    </location>
</feature>
<feature type="domain" description="F-box" evidence="3">
    <location>
        <begin position="40"/>
        <end position="86"/>
    </location>
</feature>
<evidence type="ECO:0000256" key="1">
    <source>
        <dbReference type="PROSITE-ProRule" id="PRU00221"/>
    </source>
</evidence>
<dbReference type="InterPro" id="IPR036322">
    <property type="entry name" value="WD40_repeat_dom_sf"/>
</dbReference>
<reference evidence="5" key="1">
    <citation type="submission" date="2025-08" db="UniProtKB">
        <authorList>
            <consortium name="RefSeq"/>
        </authorList>
    </citation>
    <scope>IDENTIFICATION</scope>
</reference>
<dbReference type="InterPro" id="IPR001680">
    <property type="entry name" value="WD40_rpt"/>
</dbReference>
<dbReference type="InterPro" id="IPR015943">
    <property type="entry name" value="WD40/YVTN_repeat-like_dom_sf"/>
</dbReference>
<dbReference type="PROSITE" id="PS50294">
    <property type="entry name" value="WD_REPEATS_REGION"/>
    <property type="match status" value="2"/>
</dbReference>
<dbReference type="SMART" id="SM00320">
    <property type="entry name" value="WD40"/>
    <property type="match status" value="2"/>
</dbReference>
<dbReference type="SUPFAM" id="SSF81383">
    <property type="entry name" value="F-box domain"/>
    <property type="match status" value="1"/>
</dbReference>
<dbReference type="InterPro" id="IPR042508">
    <property type="entry name" value="FBXW5"/>
</dbReference>
<feature type="repeat" description="WD" evidence="1">
    <location>
        <begin position="125"/>
        <end position="157"/>
    </location>
</feature>
<dbReference type="Pfam" id="PF12937">
    <property type="entry name" value="F-box-like"/>
    <property type="match status" value="1"/>
</dbReference>
<accession>A0ABM1EU48</accession>
<dbReference type="PROSITE" id="PS50082">
    <property type="entry name" value="WD_REPEATS_2"/>
    <property type="match status" value="2"/>
</dbReference>
<dbReference type="InterPro" id="IPR036047">
    <property type="entry name" value="F-box-like_dom_sf"/>
</dbReference>
<name>A0ABM1EU48_PRICU</name>
<dbReference type="PANTHER" id="PTHR20995:SF17">
    <property type="entry name" value="F-BOX_WD REPEAT-CONTAINING PROTEIN 5"/>
    <property type="match status" value="1"/>
</dbReference>
<gene>
    <name evidence="5" type="primary">LOC106815729</name>
</gene>
<dbReference type="PROSITE" id="PS50181">
    <property type="entry name" value="FBOX"/>
    <property type="match status" value="1"/>
</dbReference>
<evidence type="ECO:0000313" key="5">
    <source>
        <dbReference type="RefSeq" id="XP_014675719.1"/>
    </source>
</evidence>
<dbReference type="InterPro" id="IPR001810">
    <property type="entry name" value="F-box_dom"/>
</dbReference>
<protein>
    <submittedName>
        <fullName evidence="5">F-box/WD repeat-containing protein 5-like</fullName>
    </submittedName>
</protein>
<feature type="repeat" description="WD" evidence="1">
    <location>
        <begin position="572"/>
        <end position="614"/>
    </location>
</feature>
<dbReference type="Gene3D" id="1.20.1280.50">
    <property type="match status" value="1"/>
</dbReference>
<dbReference type="GeneID" id="106815729"/>
<dbReference type="PANTHER" id="PTHR20995">
    <property type="entry name" value="F-BOX/WD REPEAT-CONTAINING PROTEIN 5"/>
    <property type="match status" value="1"/>
</dbReference>
<organism evidence="4 5">
    <name type="scientific">Priapulus caudatus</name>
    <name type="common">Priapulid worm</name>
    <dbReference type="NCBI Taxonomy" id="37621"/>
    <lineage>
        <taxon>Eukaryota</taxon>
        <taxon>Metazoa</taxon>
        <taxon>Ecdysozoa</taxon>
        <taxon>Scalidophora</taxon>
        <taxon>Priapulida</taxon>
        <taxon>Priapulimorpha</taxon>
        <taxon>Priapulimorphida</taxon>
        <taxon>Priapulidae</taxon>
        <taxon>Priapulus</taxon>
    </lineage>
</organism>
<evidence type="ECO:0000256" key="2">
    <source>
        <dbReference type="SAM" id="MobiDB-lite"/>
    </source>
</evidence>
<evidence type="ECO:0000313" key="4">
    <source>
        <dbReference type="Proteomes" id="UP000695022"/>
    </source>
</evidence>
<keyword evidence="4" id="KW-1185">Reference proteome</keyword>
<dbReference type="SMART" id="SM00256">
    <property type="entry name" value="FBOX"/>
    <property type="match status" value="1"/>
</dbReference>
<keyword evidence="1" id="KW-0853">WD repeat</keyword>
<proteinExistence type="predicted"/>
<feature type="region of interest" description="Disordered" evidence="2">
    <location>
        <begin position="612"/>
        <end position="643"/>
    </location>
</feature>